<dbReference type="InterPro" id="IPR028116">
    <property type="entry name" value="Cis-CaaD-like"/>
</dbReference>
<organism evidence="2 3">
    <name type="scientific">Elaphomyces granulatus</name>
    <dbReference type="NCBI Taxonomy" id="519963"/>
    <lineage>
        <taxon>Eukaryota</taxon>
        <taxon>Fungi</taxon>
        <taxon>Dikarya</taxon>
        <taxon>Ascomycota</taxon>
        <taxon>Pezizomycotina</taxon>
        <taxon>Eurotiomycetes</taxon>
        <taxon>Eurotiomycetidae</taxon>
        <taxon>Eurotiales</taxon>
        <taxon>Elaphomycetaceae</taxon>
        <taxon>Elaphomyces</taxon>
    </lineage>
</organism>
<dbReference type="AlphaFoldDB" id="A0A232LS06"/>
<accession>A0A232LS06</accession>
<dbReference type="InterPro" id="IPR014347">
    <property type="entry name" value="Tautomerase/MIF_sf"/>
</dbReference>
<comment type="caution">
    <text evidence="2">The sequence shown here is derived from an EMBL/GenBank/DDBJ whole genome shotgun (WGS) entry which is preliminary data.</text>
</comment>
<dbReference type="Proteomes" id="UP000243515">
    <property type="component" value="Unassembled WGS sequence"/>
</dbReference>
<evidence type="ECO:0000313" key="2">
    <source>
        <dbReference type="EMBL" id="OXV06864.1"/>
    </source>
</evidence>
<dbReference type="Pfam" id="PF14832">
    <property type="entry name" value="Tautomerase_3"/>
    <property type="match status" value="1"/>
</dbReference>
<dbReference type="OrthoDB" id="2129288at2759"/>
<gene>
    <name evidence="2" type="ORF">Egran_05372</name>
</gene>
<name>A0A232LS06_9EURO</name>
<feature type="domain" description="Tautomerase cis-CaaD-like" evidence="1">
    <location>
        <begin position="1"/>
        <end position="136"/>
    </location>
</feature>
<keyword evidence="3" id="KW-1185">Reference proteome</keyword>
<dbReference type="SUPFAM" id="SSF55331">
    <property type="entry name" value="Tautomerase/MIF"/>
    <property type="match status" value="1"/>
</dbReference>
<dbReference type="EMBL" id="NPHW01005335">
    <property type="protein sequence ID" value="OXV06864.1"/>
    <property type="molecule type" value="Genomic_DNA"/>
</dbReference>
<protein>
    <recommendedName>
        <fullName evidence="1">Tautomerase cis-CaaD-like domain-containing protein</fullName>
    </recommendedName>
</protein>
<evidence type="ECO:0000313" key="3">
    <source>
        <dbReference type="Proteomes" id="UP000243515"/>
    </source>
</evidence>
<proteinExistence type="predicted"/>
<sequence length="140" mass="16243">MPLLRFYLPPNLLSVEEKRALSQKLTEIYKLQGLPAFYVNVFFIEIPNGSQYVGGEVADDFVRICIEHIAIGFPSDASKTLYMQNLDNAICPLFESKGYRWEYHISETPRDLWKVQSIVPPSHLSTTERKWARENRASQY</sequence>
<dbReference type="Gene3D" id="3.30.429.10">
    <property type="entry name" value="Macrophage Migration Inhibitory Factor"/>
    <property type="match status" value="1"/>
</dbReference>
<reference evidence="2 3" key="1">
    <citation type="journal article" date="2015" name="Environ. Microbiol.">
        <title>Metagenome sequence of Elaphomyces granulatus from sporocarp tissue reveals Ascomycota ectomycorrhizal fingerprints of genome expansion and a Proteobacteria-rich microbiome.</title>
        <authorList>
            <person name="Quandt C.A."/>
            <person name="Kohler A."/>
            <person name="Hesse C.N."/>
            <person name="Sharpton T.J."/>
            <person name="Martin F."/>
            <person name="Spatafora J.W."/>
        </authorList>
    </citation>
    <scope>NUCLEOTIDE SEQUENCE [LARGE SCALE GENOMIC DNA]</scope>
    <source>
        <strain evidence="2 3">OSC145934</strain>
    </source>
</reference>
<evidence type="ECO:0000259" key="1">
    <source>
        <dbReference type="Pfam" id="PF14832"/>
    </source>
</evidence>